<dbReference type="AlphaFoldDB" id="A0A1G1V0G0"/>
<dbReference type="STRING" id="1797513.A2782_02330"/>
<feature type="transmembrane region" description="Helical" evidence="1">
    <location>
        <begin position="7"/>
        <end position="33"/>
    </location>
</feature>
<dbReference type="Proteomes" id="UP000177967">
    <property type="component" value="Unassembled WGS sequence"/>
</dbReference>
<feature type="transmembrane region" description="Helical" evidence="1">
    <location>
        <begin position="81"/>
        <end position="100"/>
    </location>
</feature>
<reference evidence="2 3" key="1">
    <citation type="journal article" date="2016" name="Nat. Commun.">
        <title>Thousands of microbial genomes shed light on interconnected biogeochemical processes in an aquifer system.</title>
        <authorList>
            <person name="Anantharaman K."/>
            <person name="Brown C.T."/>
            <person name="Hug L.A."/>
            <person name="Sharon I."/>
            <person name="Castelle C.J."/>
            <person name="Probst A.J."/>
            <person name="Thomas B.C."/>
            <person name="Singh A."/>
            <person name="Wilkins M.J."/>
            <person name="Karaoz U."/>
            <person name="Brodie E.L."/>
            <person name="Williams K.H."/>
            <person name="Hubbard S.S."/>
            <person name="Banfield J.F."/>
        </authorList>
    </citation>
    <scope>NUCLEOTIDE SEQUENCE [LARGE SCALE GENOMIC DNA]</scope>
</reference>
<gene>
    <name evidence="2" type="ORF">A2782_02330</name>
</gene>
<keyword evidence="1" id="KW-0472">Membrane</keyword>
<organism evidence="2 3">
    <name type="scientific">Candidatus Blackburnbacteria bacterium RIFCSPHIGHO2_01_FULL_43_15b</name>
    <dbReference type="NCBI Taxonomy" id="1797513"/>
    <lineage>
        <taxon>Bacteria</taxon>
        <taxon>Candidatus Blackburniibacteriota</taxon>
    </lineage>
</organism>
<dbReference type="EMBL" id="MHBW01000020">
    <property type="protein sequence ID" value="OGY08801.1"/>
    <property type="molecule type" value="Genomic_DNA"/>
</dbReference>
<accession>A0A1G1V0G0</accession>
<evidence type="ECO:0000256" key="1">
    <source>
        <dbReference type="SAM" id="Phobius"/>
    </source>
</evidence>
<protein>
    <submittedName>
        <fullName evidence="2">Uncharacterized protein</fullName>
    </submittedName>
</protein>
<keyword evidence="1" id="KW-1133">Transmembrane helix</keyword>
<evidence type="ECO:0000313" key="3">
    <source>
        <dbReference type="Proteomes" id="UP000177967"/>
    </source>
</evidence>
<keyword evidence="1" id="KW-0812">Transmembrane</keyword>
<name>A0A1G1V0G0_9BACT</name>
<evidence type="ECO:0000313" key="2">
    <source>
        <dbReference type="EMBL" id="OGY08801.1"/>
    </source>
</evidence>
<comment type="caution">
    <text evidence="2">The sequence shown here is derived from an EMBL/GenBank/DDBJ whole genome shotgun (WGS) entry which is preliminary data.</text>
</comment>
<feature type="transmembrane region" description="Helical" evidence="1">
    <location>
        <begin position="53"/>
        <end position="74"/>
    </location>
</feature>
<feature type="transmembrane region" description="Helical" evidence="1">
    <location>
        <begin position="120"/>
        <end position="139"/>
    </location>
</feature>
<proteinExistence type="predicted"/>
<sequence length="145" mass="16340">MTVLPHVLAGALIGSYVQNSILAFVLGVASHPLIDFIPHWDLPVLSPNRKLRFAVWIFILIELVVACIVLFNLYRLANMSAFWAALGGVLWDLEYPIRILFKIKKGFHPYPGVLHNKTTFKKGVLAQAIVLLLSAYLLYRRLSAQ</sequence>